<feature type="compositionally biased region" description="Polar residues" evidence="1">
    <location>
        <begin position="446"/>
        <end position="473"/>
    </location>
</feature>
<feature type="compositionally biased region" description="Low complexity" evidence="1">
    <location>
        <begin position="977"/>
        <end position="991"/>
    </location>
</feature>
<feature type="compositionally biased region" description="Low complexity" evidence="1">
    <location>
        <begin position="474"/>
        <end position="487"/>
    </location>
</feature>
<feature type="compositionally biased region" description="Basic and acidic residues" evidence="1">
    <location>
        <begin position="1211"/>
        <end position="1234"/>
    </location>
</feature>
<feature type="compositionally biased region" description="Polar residues" evidence="1">
    <location>
        <begin position="571"/>
        <end position="581"/>
    </location>
</feature>
<dbReference type="EMBL" id="OU963866">
    <property type="protein sequence ID" value="CAH0389726.1"/>
    <property type="molecule type" value="Genomic_DNA"/>
</dbReference>
<feature type="region of interest" description="Disordered" evidence="1">
    <location>
        <begin position="695"/>
        <end position="721"/>
    </location>
</feature>
<feature type="region of interest" description="Disordered" evidence="1">
    <location>
        <begin position="1031"/>
        <end position="1062"/>
    </location>
</feature>
<feature type="compositionally biased region" description="Low complexity" evidence="1">
    <location>
        <begin position="1115"/>
        <end position="1126"/>
    </location>
</feature>
<evidence type="ECO:0000313" key="2">
    <source>
        <dbReference type="EMBL" id="CAH0389726.1"/>
    </source>
</evidence>
<protein>
    <submittedName>
        <fullName evidence="2">Uncharacterized protein</fullName>
    </submittedName>
</protein>
<feature type="region of interest" description="Disordered" evidence="1">
    <location>
        <begin position="65"/>
        <end position="121"/>
    </location>
</feature>
<feature type="region of interest" description="Disordered" evidence="1">
    <location>
        <begin position="446"/>
        <end position="581"/>
    </location>
</feature>
<reference evidence="2" key="1">
    <citation type="submission" date="2021-12" db="EMBL/GenBank/DDBJ databases">
        <authorList>
            <person name="King R."/>
        </authorList>
    </citation>
    <scope>NUCLEOTIDE SEQUENCE</scope>
</reference>
<dbReference type="AlphaFoldDB" id="A0A9P0AE03"/>
<feature type="region of interest" description="Disordered" evidence="1">
    <location>
        <begin position="625"/>
        <end position="648"/>
    </location>
</feature>
<feature type="compositionally biased region" description="Basic and acidic residues" evidence="1">
    <location>
        <begin position="551"/>
        <end position="566"/>
    </location>
</feature>
<proteinExistence type="predicted"/>
<feature type="compositionally biased region" description="Polar residues" evidence="1">
    <location>
        <begin position="1127"/>
        <end position="1138"/>
    </location>
</feature>
<name>A0A9P0AE03_BEMTA</name>
<feature type="compositionally biased region" description="Polar residues" evidence="1">
    <location>
        <begin position="1006"/>
        <end position="1019"/>
    </location>
</feature>
<dbReference type="Proteomes" id="UP001152759">
    <property type="component" value="Chromosome 5"/>
</dbReference>
<feature type="compositionally biased region" description="Polar residues" evidence="1">
    <location>
        <begin position="488"/>
        <end position="502"/>
    </location>
</feature>
<feature type="compositionally biased region" description="Polar residues" evidence="1">
    <location>
        <begin position="527"/>
        <end position="550"/>
    </location>
</feature>
<sequence length="1244" mass="140076">MIKYIKEEALVSSTQDAYHYMDSGGDIYSRPRPLPPHSYPVSIRDPRVELQLNREKQRELLYANVKKEPIKSPPTSHPDSPLTSPHPPQLYQKKGNHQVGQPGQGDLNAKKTKSPPLPSSVPVAVQARPISFPWESEFRLRSKASIGKPSEKHLEELMTWYSRSIASSLQEGYLKTQVAALLKNDINNALLFFHLYHSDLKKPLEHTCYLDKMVDLMAIYLDLEIKASRFSNDKVIQTKLTQSLYILLDHSIDHILDALLKTKLFVKKYVDICYSIMCRVLCDPPQIPMCNFSYIRYILAFKMWKKLVKTKEEKIKINKMAVSRLQTPRDFLSRIEDISGVFPKIPKKMKDVTLYLLQSEFDIPKSVQAFIKFARDPKNLEFDDNLLPKIMQPLFSPEEATLNGFSFEFSEIEKHHSKNLASEESSLDSLLHSTIRSPTFEFVPNSSFSTAPESPLHSDSSPKNSAKPSAFPNSSPSSRLAVVSSSLQDSIPSVVTSSSQFKSKQDRDTSESSGKQVSPLKLDEKSSQITTPTTVHSTPLYSPNKLNQSRNSHESRQSRERDERPCHLNGHRNSQALDSSNVKFKVKVEKSPFYSSEINNEVSSSDNINRIAIKQERTDCDSALSNHDAEEDKCPIPPKVSTSGKEPSSEFALWSTPVKTDKTVIFHDNNSLMRSIWNCGGVNLDFSNGSGDEERIPSDRYFQPHLHPHEELPNSDSVSNLNSSAEDPFYSDICDQILMGNNCYPESLMQFSTLGFDSERNLSETMNLNSSGESSQSCNLWSFNDHKQLQRSTSPSSRQFPSQNYARTGEYLFNEHRQEAKIIRGMVPTDIATLHAKTVVKDYEHFIDQKKYRNTYFSSKNNYCIEYGSEIPLPPPIETQQRCGCSVCRNNYLYIVDNYQNLADYRKSQLKHAEEVRKHAELSKKTEKSSPMSGGCTSIEIENEKCDDVEMPEPQTHVRIESALPLKKRFIASTPTTAVVSPPSSVALSKSPLPPKRQPLKVEPSHSYSMLNPEQPSCSGTFIKTTVPLHSHRESAFRVPERKHDEDRAKRSNNSKNLGGTITIEHAMSKSNSSTVIRILQKDDSPPSRQAEKSRGDSERRKDKASKSGRGEECSSGNKSSFSQKSVQMKTPSSATHSRSADLMAAESLISFAQSPSNHGSSKKEKDKDGKSGKRSLGPSVSVNSVHVSQPTATTLIVNIDSGSSKKPTASKKEPEKNKKDSSKRKREEDDNPKSLRSKTRKRR</sequence>
<gene>
    <name evidence="2" type="ORF">BEMITA_LOCUS8525</name>
</gene>
<feature type="compositionally biased region" description="Basic and acidic residues" evidence="1">
    <location>
        <begin position="1080"/>
        <end position="1113"/>
    </location>
</feature>
<feature type="compositionally biased region" description="Basic and acidic residues" evidence="1">
    <location>
        <begin position="1031"/>
        <end position="1050"/>
    </location>
</feature>
<evidence type="ECO:0000313" key="3">
    <source>
        <dbReference type="Proteomes" id="UP001152759"/>
    </source>
</evidence>
<feature type="region of interest" description="Disordered" evidence="1">
    <location>
        <begin position="1079"/>
        <end position="1244"/>
    </location>
</feature>
<feature type="compositionally biased region" description="Polar residues" evidence="1">
    <location>
        <begin position="1179"/>
        <end position="1208"/>
    </location>
</feature>
<accession>A0A9P0AE03</accession>
<evidence type="ECO:0000256" key="1">
    <source>
        <dbReference type="SAM" id="MobiDB-lite"/>
    </source>
</evidence>
<keyword evidence="3" id="KW-1185">Reference proteome</keyword>
<feature type="region of interest" description="Disordered" evidence="1">
    <location>
        <begin position="977"/>
        <end position="1019"/>
    </location>
</feature>
<organism evidence="2 3">
    <name type="scientific">Bemisia tabaci</name>
    <name type="common">Sweetpotato whitefly</name>
    <name type="synonym">Aleurodes tabaci</name>
    <dbReference type="NCBI Taxonomy" id="7038"/>
    <lineage>
        <taxon>Eukaryota</taxon>
        <taxon>Metazoa</taxon>
        <taxon>Ecdysozoa</taxon>
        <taxon>Arthropoda</taxon>
        <taxon>Hexapoda</taxon>
        <taxon>Insecta</taxon>
        <taxon>Pterygota</taxon>
        <taxon>Neoptera</taxon>
        <taxon>Paraneoptera</taxon>
        <taxon>Hemiptera</taxon>
        <taxon>Sternorrhyncha</taxon>
        <taxon>Aleyrodoidea</taxon>
        <taxon>Aleyrodidae</taxon>
        <taxon>Aleyrodinae</taxon>
        <taxon>Bemisia</taxon>
    </lineage>
</organism>
<feature type="compositionally biased region" description="Basic and acidic residues" evidence="1">
    <location>
        <begin position="1162"/>
        <end position="1172"/>
    </location>
</feature>